<keyword evidence="2 4" id="KW-0732">Signal</keyword>
<feature type="active site" description="Nucleophile" evidence="3">
    <location>
        <position position="32"/>
    </location>
</feature>
<dbReference type="Proteomes" id="UP000293380">
    <property type="component" value="Unassembled WGS sequence"/>
</dbReference>
<dbReference type="InterPro" id="IPR001087">
    <property type="entry name" value="GDSL"/>
</dbReference>
<evidence type="ECO:0000259" key="5">
    <source>
        <dbReference type="PROSITE" id="PS51208"/>
    </source>
</evidence>
<evidence type="ECO:0000256" key="4">
    <source>
        <dbReference type="SAM" id="SignalP"/>
    </source>
</evidence>
<sequence>MKKVLCYSTLAMSILASAHAQAFDSFYTFGDSLSDGGFIGSQSRFIAGSDSKLYNEILAEHYASDNHAPYTFGGNNYAEAGATADNYASGLLRTDLQINYYLSQNGGVADKNGLYMLWIGANDISYDVEQSIAKLNFGGLFSTGNDYLLSSAPDAVVAQTQMLLDAGAGYVIVPTLPRAGLTPWTATALFSFAQTILGQNVLDLPRLYKQLDTALRSKGPVDSEAQRQQFVIDSLEQVLAENGVLLPRQATEKVYEMILNMENTLTDQFNYSTEQGLAQLNGNIVRADVGKLFDEIITSSKEYGFDNVLAPVCQIGVGAPQCKETSASFHDDQVYMFSDWFHPSPEAHAVIAQYIMSVIDAPYYATTLSKALESANDEHRAFLEGQLQSLRTNPTEEKVSVFGGYSGKYRHAKNSNSDLDGRDTSNSGNIGFSIQAAPWLAVGGMMSAGAGDFKVSDHYKYDYNGKVMSLFMQATADNGLWGNVDTSFGDMDLNGISRKIQLGKAVRTEKGSTQASSFGVALNLGYDYSVTDYLTTGPVMGYSYDKYKVDGYRERGNNSTSMHFGDQRHELNVVSAGWRIDTRTLPVNPYFEVSYHRNFNDDPISVAGAVNSTATSFTRQGAEIQKEWVNAKLGASAKLTDKLGLFGVVNYNGGNNSSDEVNYSLGVNYIF</sequence>
<dbReference type="InterPro" id="IPR006315">
    <property type="entry name" value="OM_autotransptr_brl_dom"/>
</dbReference>
<dbReference type="RefSeq" id="WP_004090527.1">
    <property type="nucleotide sequence ID" value="NZ_JAYWIZ010000005.1"/>
</dbReference>
<name>A0A4Q9EK16_9GAMM</name>
<dbReference type="PIRSF" id="PIRSF037375">
    <property type="entry name" value="Autotrns_EstA"/>
    <property type="match status" value="1"/>
</dbReference>
<evidence type="ECO:0000256" key="1">
    <source>
        <dbReference type="ARBA" id="ARBA00008668"/>
    </source>
</evidence>
<dbReference type="GO" id="GO:0019867">
    <property type="term" value="C:outer membrane"/>
    <property type="evidence" value="ECO:0007669"/>
    <property type="project" value="InterPro"/>
</dbReference>
<dbReference type="InterPro" id="IPR005546">
    <property type="entry name" value="Autotransporte_beta"/>
</dbReference>
<dbReference type="SUPFAM" id="SSF103515">
    <property type="entry name" value="Autotransporter"/>
    <property type="match status" value="1"/>
</dbReference>
<dbReference type="Pfam" id="PF03797">
    <property type="entry name" value="Autotransporter"/>
    <property type="match status" value="1"/>
</dbReference>
<feature type="active site" evidence="3">
    <location>
        <position position="339"/>
    </location>
</feature>
<reference evidence="6 7" key="1">
    <citation type="submission" date="2019-02" db="EMBL/GenBank/DDBJ databases">
        <title>Comparative genomic analysis of the Hafnia genus genomes.</title>
        <authorList>
            <person name="Zhiqiu Y."/>
            <person name="Chao Y."/>
            <person name="Yuhui D."/>
            <person name="Di H."/>
            <person name="Bin L."/>
        </authorList>
    </citation>
    <scope>NUCLEOTIDE SEQUENCE [LARGE SCALE GENOMIC DNA]</scope>
    <source>
        <strain evidence="6 7">PCM_1194</strain>
    </source>
</reference>
<evidence type="ECO:0000256" key="3">
    <source>
        <dbReference type="PIRSR" id="PIRSR037375-1"/>
    </source>
</evidence>
<dbReference type="SMART" id="SM00869">
    <property type="entry name" value="Autotransporter"/>
    <property type="match status" value="1"/>
</dbReference>
<protein>
    <submittedName>
        <fullName evidence="6">Autotransporter domain-containing protein</fullName>
    </submittedName>
</protein>
<evidence type="ECO:0000313" key="6">
    <source>
        <dbReference type="EMBL" id="TBM23030.1"/>
    </source>
</evidence>
<dbReference type="PROSITE" id="PS51208">
    <property type="entry name" value="AUTOTRANSPORTER"/>
    <property type="match status" value="1"/>
</dbReference>
<comment type="caution">
    <text evidence="6">The sequence shown here is derived from an EMBL/GenBank/DDBJ whole genome shotgun (WGS) entry which is preliminary data.</text>
</comment>
<gene>
    <name evidence="6" type="ORF">EYY89_18155</name>
</gene>
<feature type="active site" evidence="3">
    <location>
        <position position="342"/>
    </location>
</feature>
<feature type="domain" description="Autotransporter" evidence="5">
    <location>
        <begin position="394"/>
        <end position="671"/>
    </location>
</feature>
<dbReference type="Gene3D" id="2.40.128.130">
    <property type="entry name" value="Autotransporter beta-domain"/>
    <property type="match status" value="1"/>
</dbReference>
<dbReference type="Gene3D" id="3.40.50.1110">
    <property type="entry name" value="SGNH hydrolase"/>
    <property type="match status" value="1"/>
</dbReference>
<evidence type="ECO:0000313" key="7">
    <source>
        <dbReference type="Proteomes" id="UP000293380"/>
    </source>
</evidence>
<dbReference type="InterPro" id="IPR050592">
    <property type="entry name" value="GDSL_lipolytic_enzyme"/>
</dbReference>
<accession>A0A4Q9EK16</accession>
<dbReference type="Pfam" id="PF00657">
    <property type="entry name" value="Lipase_GDSL"/>
    <property type="match status" value="1"/>
</dbReference>
<dbReference type="PANTHER" id="PTHR45642">
    <property type="entry name" value="GDSL ESTERASE/LIPASE EXL3"/>
    <property type="match status" value="1"/>
</dbReference>
<dbReference type="GO" id="GO:0016788">
    <property type="term" value="F:hydrolase activity, acting on ester bonds"/>
    <property type="evidence" value="ECO:0007669"/>
    <property type="project" value="InterPro"/>
</dbReference>
<comment type="similarity">
    <text evidence="1">Belongs to the 'GDSL' lipolytic enzyme family.</text>
</comment>
<organism evidence="6 7">
    <name type="scientific">Hafnia paralvei</name>
    <dbReference type="NCBI Taxonomy" id="546367"/>
    <lineage>
        <taxon>Bacteria</taxon>
        <taxon>Pseudomonadati</taxon>
        <taxon>Pseudomonadota</taxon>
        <taxon>Gammaproteobacteria</taxon>
        <taxon>Enterobacterales</taxon>
        <taxon>Hafniaceae</taxon>
        <taxon>Hafnia</taxon>
    </lineage>
</organism>
<dbReference type="InterPro" id="IPR017186">
    <property type="entry name" value="Lipase_autotranspt_EstA"/>
</dbReference>
<feature type="chain" id="PRO_5020745889" evidence="4">
    <location>
        <begin position="23"/>
        <end position="671"/>
    </location>
</feature>
<dbReference type="SUPFAM" id="SSF52266">
    <property type="entry name" value="SGNH hydrolase"/>
    <property type="match status" value="1"/>
</dbReference>
<feature type="signal peptide" evidence="4">
    <location>
        <begin position="1"/>
        <end position="22"/>
    </location>
</feature>
<dbReference type="InterPro" id="IPR036514">
    <property type="entry name" value="SGNH_hydro_sf"/>
</dbReference>
<evidence type="ECO:0000256" key="2">
    <source>
        <dbReference type="ARBA" id="ARBA00022729"/>
    </source>
</evidence>
<dbReference type="NCBIfam" id="TIGR01414">
    <property type="entry name" value="autotrans_barl"/>
    <property type="match status" value="1"/>
</dbReference>
<dbReference type="PANTHER" id="PTHR45642:SF139">
    <property type="entry name" value="SGNH HYDROLASE-TYPE ESTERASE DOMAIN-CONTAINING PROTEIN"/>
    <property type="match status" value="1"/>
</dbReference>
<proteinExistence type="inferred from homology"/>
<dbReference type="EMBL" id="SITD01000064">
    <property type="protein sequence ID" value="TBM23030.1"/>
    <property type="molecule type" value="Genomic_DNA"/>
</dbReference>
<dbReference type="InterPro" id="IPR036709">
    <property type="entry name" value="Autotransporte_beta_dom_sf"/>
</dbReference>
<dbReference type="AlphaFoldDB" id="A0A4Q9EK16"/>